<dbReference type="CDD" id="cd12956">
    <property type="entry name" value="CBM_SusE-F_like"/>
    <property type="match status" value="1"/>
</dbReference>
<feature type="signal peptide" evidence="1">
    <location>
        <begin position="1"/>
        <end position="21"/>
    </location>
</feature>
<dbReference type="Proteomes" id="UP000244677">
    <property type="component" value="Chromosome"/>
</dbReference>
<keyword evidence="1" id="KW-0732">Signal</keyword>
<dbReference type="Gene3D" id="2.60.40.3620">
    <property type="match status" value="2"/>
</dbReference>
<feature type="domain" description="SusE outer membrane protein" evidence="2">
    <location>
        <begin position="28"/>
        <end position="131"/>
    </location>
</feature>
<evidence type="ECO:0000313" key="4">
    <source>
        <dbReference type="Proteomes" id="UP000244677"/>
    </source>
</evidence>
<evidence type="ECO:0000256" key="1">
    <source>
        <dbReference type="SAM" id="SignalP"/>
    </source>
</evidence>
<name>A0A2S1LMX7_9FLAO</name>
<dbReference type="KEGG" id="fki:FK004_07390"/>
<evidence type="ECO:0000259" key="2">
    <source>
        <dbReference type="Pfam" id="PF14292"/>
    </source>
</evidence>
<gene>
    <name evidence="3" type="ORF">FK004_07390</name>
</gene>
<dbReference type="CDD" id="cd12967">
    <property type="entry name" value="CBM_SusE-F_like_u1"/>
    <property type="match status" value="1"/>
</dbReference>
<dbReference type="PROSITE" id="PS51257">
    <property type="entry name" value="PROKAR_LIPOPROTEIN"/>
    <property type="match status" value="1"/>
</dbReference>
<dbReference type="RefSeq" id="WP_108736673.1">
    <property type="nucleotide sequence ID" value="NZ_CP020919.1"/>
</dbReference>
<feature type="chain" id="PRO_5015410149" description="SusE outer membrane protein domain-containing protein" evidence="1">
    <location>
        <begin position="22"/>
        <end position="363"/>
    </location>
</feature>
<proteinExistence type="predicted"/>
<evidence type="ECO:0000313" key="3">
    <source>
        <dbReference type="EMBL" id="AWG25069.1"/>
    </source>
</evidence>
<sequence length="363" mass="38805">MKNITKSFIALFALLALSCNTDDVQDRPVVQGIDAPVLEAPETGNVYTLNPDTMDQLAERFVWSAANLGAGIIPNYAIQIDTQGQNFATPTTVGITSGTLQFAASHSILNAALLTLGATPYETANFEVRIKAYVGDVVMYSNAVEMIITPYTTETPRLWIPGGYQAESGYGANFSYETAPQLKSLAYGNFEFEGYMYIANTITSPDNGFKFATQPNENGTNYGSTASDGVLSATAGNITATAGYYLVKANPSLLTYSLTQTNWGIIGNSTPGGWENSTPMTYDAATKKWTLTVALTAQNAPDNGWKFRANNAWDLNLGDTVANASDGTLVYSGANIGVATAGTYVITLDLSNPRAYTYTITLQ</sequence>
<keyword evidence="4" id="KW-1185">Reference proteome</keyword>
<dbReference type="GO" id="GO:0019867">
    <property type="term" value="C:outer membrane"/>
    <property type="evidence" value="ECO:0007669"/>
    <property type="project" value="InterPro"/>
</dbReference>
<dbReference type="EMBL" id="CP020919">
    <property type="protein sequence ID" value="AWG25069.1"/>
    <property type="molecule type" value="Genomic_DNA"/>
</dbReference>
<dbReference type="Pfam" id="PF14292">
    <property type="entry name" value="SusE"/>
    <property type="match status" value="1"/>
</dbReference>
<dbReference type="OrthoDB" id="975117at2"/>
<organism evidence="3 4">
    <name type="scientific">Flavobacterium kingsejongi</name>
    <dbReference type="NCBI Taxonomy" id="1678728"/>
    <lineage>
        <taxon>Bacteria</taxon>
        <taxon>Pseudomonadati</taxon>
        <taxon>Bacteroidota</taxon>
        <taxon>Flavobacteriia</taxon>
        <taxon>Flavobacteriales</taxon>
        <taxon>Flavobacteriaceae</taxon>
        <taxon>Flavobacterium</taxon>
    </lineage>
</organism>
<dbReference type="InterPro" id="IPR025970">
    <property type="entry name" value="SusE"/>
</dbReference>
<accession>A0A2S1LMX7</accession>
<reference evidence="3 4" key="1">
    <citation type="submission" date="2017-04" db="EMBL/GenBank/DDBJ databases">
        <title>Complete genome sequence of Flavobacterium kingsejong AJ004.</title>
        <authorList>
            <person name="Lee P.C."/>
        </authorList>
    </citation>
    <scope>NUCLEOTIDE SEQUENCE [LARGE SCALE GENOMIC DNA]</scope>
    <source>
        <strain evidence="3 4">AJ004</strain>
    </source>
</reference>
<dbReference type="GO" id="GO:2001070">
    <property type="term" value="F:starch binding"/>
    <property type="evidence" value="ECO:0007669"/>
    <property type="project" value="InterPro"/>
</dbReference>
<dbReference type="AlphaFoldDB" id="A0A2S1LMX7"/>
<protein>
    <recommendedName>
        <fullName evidence="2">SusE outer membrane protein domain-containing protein</fullName>
    </recommendedName>
</protein>